<proteinExistence type="predicted"/>
<reference evidence="2 3" key="1">
    <citation type="submission" date="2021-02" db="EMBL/GenBank/DDBJ databases">
        <title>FDA dAtabase for Regulatory Grade micrObial Sequences (FDA-ARGOS): Supporting development and validation of Infectious Disease Dx tests.</title>
        <authorList>
            <person name="Minogue T."/>
            <person name="Wolcott M."/>
            <person name="Wasieloski L."/>
            <person name="Aguilar W."/>
            <person name="Moore D."/>
            <person name="Jaissle J."/>
            <person name="Tallon L."/>
            <person name="Sadzewicz L."/>
            <person name="Zhao X."/>
            <person name="Boylan J."/>
            <person name="Ott S."/>
            <person name="Bowen H."/>
            <person name="Vavikolanu K."/>
            <person name="Mehta A."/>
            <person name="Aluvathingal J."/>
            <person name="Nadendla S."/>
            <person name="Yan Y."/>
            <person name="Sichtig H."/>
        </authorList>
    </citation>
    <scope>NUCLEOTIDE SEQUENCE [LARGE SCALE GENOMIC DNA]</scope>
    <source>
        <strain evidence="2 3">FDAARGOS_1272</strain>
    </source>
</reference>
<evidence type="ECO:0008006" key="4">
    <source>
        <dbReference type="Google" id="ProtNLM"/>
    </source>
</evidence>
<sequence>MSSFMIFSAENLKRANVRGIEKEFVESRPELSRNIDSARKCAVQYERFLGARADRIQREVRSLAESRRNGGNFSPRRHDLAAYVFARQIVNRPINHRLPLLIDATDTVEDVRKIMKYGADNAGSGNVHILEASRRIRYAREYFEKHKPGTAFEAAAAMKIEAGNCQEQAYACVALHGKKLDSDGSISVVSSTTADHMWVEARSGRFGASIVMDPWCKGPAVMATDIAASFPRRQNVEISNRMGQADALKFSNKVEEIFGSKHALKKFEKGLVKTKAPRMVVSGPNFHAPSVLGEPIKAAVKEKLLNGSSGNDSSTPAIEKSKESVQGPPSNSRKFFMEIGAVHAARELGATIRRAVDASPWVIEALKRLIS</sequence>
<dbReference type="EMBL" id="CP069483">
    <property type="protein sequence ID" value="QRO80670.1"/>
    <property type="molecule type" value="Genomic_DNA"/>
</dbReference>
<gene>
    <name evidence="2" type="ORF">I6K02_20420</name>
</gene>
<dbReference type="GeneID" id="93130657"/>
<evidence type="ECO:0000256" key="1">
    <source>
        <dbReference type="SAM" id="MobiDB-lite"/>
    </source>
</evidence>
<dbReference type="RefSeq" id="WP_123806733.1">
    <property type="nucleotide sequence ID" value="NZ_CABVPR010000016.1"/>
</dbReference>
<evidence type="ECO:0000313" key="2">
    <source>
        <dbReference type="EMBL" id="QRO80670.1"/>
    </source>
</evidence>
<dbReference type="Proteomes" id="UP000625568">
    <property type="component" value="Chromosome 2"/>
</dbReference>
<name>A0A892IIM5_9BURK</name>
<dbReference type="AlphaFoldDB" id="A0A892IIM5"/>
<accession>A0A892IIM5</accession>
<organism evidence="2 3">
    <name type="scientific">Burkholderia dolosa</name>
    <dbReference type="NCBI Taxonomy" id="152500"/>
    <lineage>
        <taxon>Bacteria</taxon>
        <taxon>Pseudomonadati</taxon>
        <taxon>Pseudomonadota</taxon>
        <taxon>Betaproteobacteria</taxon>
        <taxon>Burkholderiales</taxon>
        <taxon>Burkholderiaceae</taxon>
        <taxon>Burkholderia</taxon>
        <taxon>Burkholderia cepacia complex</taxon>
    </lineage>
</organism>
<protein>
    <recommendedName>
        <fullName evidence="4">Avirulence protein</fullName>
    </recommendedName>
</protein>
<feature type="compositionally biased region" description="Polar residues" evidence="1">
    <location>
        <begin position="306"/>
        <end position="316"/>
    </location>
</feature>
<feature type="region of interest" description="Disordered" evidence="1">
    <location>
        <begin position="306"/>
        <end position="330"/>
    </location>
</feature>
<keyword evidence="3" id="KW-1185">Reference proteome</keyword>
<evidence type="ECO:0000313" key="3">
    <source>
        <dbReference type="Proteomes" id="UP000625568"/>
    </source>
</evidence>